<keyword evidence="3" id="KW-1185">Reference proteome</keyword>
<dbReference type="GO" id="GO:0016747">
    <property type="term" value="F:acyltransferase activity, transferring groups other than amino-acyl groups"/>
    <property type="evidence" value="ECO:0007669"/>
    <property type="project" value="InterPro"/>
</dbReference>
<dbReference type="InterPro" id="IPR000182">
    <property type="entry name" value="GNAT_dom"/>
</dbReference>
<evidence type="ECO:0000313" key="2">
    <source>
        <dbReference type="EMBL" id="KAA5532597.1"/>
    </source>
</evidence>
<dbReference type="CDD" id="cd04301">
    <property type="entry name" value="NAT_SF"/>
    <property type="match status" value="1"/>
</dbReference>
<dbReference type="InterPro" id="IPR016181">
    <property type="entry name" value="Acyl_CoA_acyltransferase"/>
</dbReference>
<dbReference type="EMBL" id="VWSH01000004">
    <property type="protein sequence ID" value="KAA5532597.1"/>
    <property type="molecule type" value="Genomic_DNA"/>
</dbReference>
<evidence type="ECO:0000313" key="3">
    <source>
        <dbReference type="Proteomes" id="UP000323632"/>
    </source>
</evidence>
<gene>
    <name evidence="2" type="ORF">F0919_17600</name>
</gene>
<dbReference type="Gene3D" id="3.40.630.30">
    <property type="match status" value="1"/>
</dbReference>
<accession>A0A5M6CBU4</accession>
<feature type="domain" description="N-acetyltransferase" evidence="1">
    <location>
        <begin position="7"/>
        <end position="151"/>
    </location>
</feature>
<protein>
    <submittedName>
        <fullName evidence="2">GNAT family N-acetyltransferase</fullName>
    </submittedName>
</protein>
<evidence type="ECO:0000259" key="1">
    <source>
        <dbReference type="PROSITE" id="PS51186"/>
    </source>
</evidence>
<dbReference type="SUPFAM" id="SSF55729">
    <property type="entry name" value="Acyl-CoA N-acyltransferases (Nat)"/>
    <property type="match status" value="1"/>
</dbReference>
<organism evidence="2 3">
    <name type="scientific">Taibaiella lutea</name>
    <dbReference type="NCBI Taxonomy" id="2608001"/>
    <lineage>
        <taxon>Bacteria</taxon>
        <taxon>Pseudomonadati</taxon>
        <taxon>Bacteroidota</taxon>
        <taxon>Chitinophagia</taxon>
        <taxon>Chitinophagales</taxon>
        <taxon>Chitinophagaceae</taxon>
        <taxon>Taibaiella</taxon>
    </lineage>
</organism>
<keyword evidence="2" id="KW-0808">Transferase</keyword>
<sequence length="157" mass="17933">MPTMKIIATENINPLQKECIYKLWNEAYPSTIVYNSIDQLDDYLNSLAEVTHYFFMDTDDVIAGWAVTFIRNNEKWFAIIVNKDFQGKGAGSRILSHLKEHNAALSGWVIDEGGYLKSDGSAYRAPLHFYLKNGFQLVENVILDIPQMKAVKICWHG</sequence>
<dbReference type="AlphaFoldDB" id="A0A5M6CBU4"/>
<name>A0A5M6CBU4_9BACT</name>
<dbReference type="Proteomes" id="UP000323632">
    <property type="component" value="Unassembled WGS sequence"/>
</dbReference>
<proteinExistence type="predicted"/>
<comment type="caution">
    <text evidence="2">The sequence shown here is derived from an EMBL/GenBank/DDBJ whole genome shotgun (WGS) entry which is preliminary data.</text>
</comment>
<dbReference type="PROSITE" id="PS51186">
    <property type="entry name" value="GNAT"/>
    <property type="match status" value="1"/>
</dbReference>
<dbReference type="Pfam" id="PF13508">
    <property type="entry name" value="Acetyltransf_7"/>
    <property type="match status" value="1"/>
</dbReference>
<reference evidence="2 3" key="1">
    <citation type="submission" date="2019-09" db="EMBL/GenBank/DDBJ databases">
        <title>Genome sequence and assembly of Taibaiella sp.</title>
        <authorList>
            <person name="Chhetri G."/>
        </authorList>
    </citation>
    <scope>NUCLEOTIDE SEQUENCE [LARGE SCALE GENOMIC DNA]</scope>
    <source>
        <strain evidence="2 3">KVB11</strain>
    </source>
</reference>